<evidence type="ECO:0000256" key="4">
    <source>
        <dbReference type="ARBA" id="ARBA00022741"/>
    </source>
</evidence>
<dbReference type="Gene3D" id="1.10.510.10">
    <property type="entry name" value="Transferase(Phosphotransferase) domain 1"/>
    <property type="match status" value="1"/>
</dbReference>
<feature type="compositionally biased region" description="Basic residues" evidence="7">
    <location>
        <begin position="123"/>
        <end position="138"/>
    </location>
</feature>
<dbReference type="InterPro" id="IPR011009">
    <property type="entry name" value="Kinase-like_dom_sf"/>
</dbReference>
<dbReference type="EC" id="2.7.11.1" evidence="1"/>
<name>A0ABQ9Y4M4_9EUKA</name>
<keyword evidence="6" id="KW-0067">ATP-binding</keyword>
<proteinExistence type="predicted"/>
<sequence length="167" mass="19354">MTEGEDGEPVPLVSHLAQSLIEQLLTLDPNEKLGSKRDALEIREHPFFQGTDWESVRSAPPAFVPVLRDPEGIEYFEVKEVFQESDEKRRKYSIFREQAIVNPLPDGELPMLERELNAQPGNVKKKRARRHRRKKKRKVEQQKSLSDVPTRLVGAADVCEWVRRRCV</sequence>
<evidence type="ECO:0000256" key="1">
    <source>
        <dbReference type="ARBA" id="ARBA00012513"/>
    </source>
</evidence>
<evidence type="ECO:0000256" key="2">
    <source>
        <dbReference type="ARBA" id="ARBA00022527"/>
    </source>
</evidence>
<evidence type="ECO:0000256" key="6">
    <source>
        <dbReference type="ARBA" id="ARBA00022840"/>
    </source>
</evidence>
<keyword evidence="2" id="KW-0723">Serine/threonine-protein kinase</keyword>
<organism evidence="8 9">
    <name type="scientific">Blattamonas nauphoetae</name>
    <dbReference type="NCBI Taxonomy" id="2049346"/>
    <lineage>
        <taxon>Eukaryota</taxon>
        <taxon>Metamonada</taxon>
        <taxon>Preaxostyla</taxon>
        <taxon>Oxymonadida</taxon>
        <taxon>Blattamonas</taxon>
    </lineage>
</organism>
<reference evidence="8 9" key="1">
    <citation type="journal article" date="2022" name="bioRxiv">
        <title>Genomics of Preaxostyla Flagellates Illuminates Evolutionary Transitions and the Path Towards Mitochondrial Loss.</title>
        <authorList>
            <person name="Novak L.V.F."/>
            <person name="Treitli S.C."/>
            <person name="Pyrih J."/>
            <person name="Halakuc P."/>
            <person name="Pipaliya S.V."/>
            <person name="Vacek V."/>
            <person name="Brzon O."/>
            <person name="Soukal P."/>
            <person name="Eme L."/>
            <person name="Dacks J.B."/>
            <person name="Karnkowska A."/>
            <person name="Elias M."/>
            <person name="Hampl V."/>
        </authorList>
    </citation>
    <scope>NUCLEOTIDE SEQUENCE [LARGE SCALE GENOMIC DNA]</scope>
    <source>
        <strain evidence="8">NAU3</strain>
        <tissue evidence="8">Gut</tissue>
    </source>
</reference>
<dbReference type="Gene3D" id="3.30.200.20">
    <property type="entry name" value="Phosphorylase Kinase, domain 1"/>
    <property type="match status" value="1"/>
</dbReference>
<protein>
    <recommendedName>
        <fullName evidence="1">non-specific serine/threonine protein kinase</fullName>
        <ecNumber evidence="1">2.7.11.1</ecNumber>
    </recommendedName>
</protein>
<evidence type="ECO:0000256" key="7">
    <source>
        <dbReference type="SAM" id="MobiDB-lite"/>
    </source>
</evidence>
<evidence type="ECO:0000313" key="9">
    <source>
        <dbReference type="Proteomes" id="UP001281761"/>
    </source>
</evidence>
<keyword evidence="3" id="KW-0808">Transferase</keyword>
<keyword evidence="9" id="KW-1185">Reference proteome</keyword>
<dbReference type="SUPFAM" id="SSF56112">
    <property type="entry name" value="Protein kinase-like (PK-like)"/>
    <property type="match status" value="1"/>
</dbReference>
<accession>A0ABQ9Y4M4</accession>
<comment type="caution">
    <text evidence="8">The sequence shown here is derived from an EMBL/GenBank/DDBJ whole genome shotgun (WGS) entry which is preliminary data.</text>
</comment>
<gene>
    <name evidence="8" type="ORF">BLNAU_6398</name>
</gene>
<dbReference type="EMBL" id="JARBJD010000036">
    <property type="protein sequence ID" value="KAK2958629.1"/>
    <property type="molecule type" value="Genomic_DNA"/>
</dbReference>
<evidence type="ECO:0000313" key="8">
    <source>
        <dbReference type="EMBL" id="KAK2958629.1"/>
    </source>
</evidence>
<keyword evidence="4" id="KW-0547">Nucleotide-binding</keyword>
<evidence type="ECO:0000256" key="3">
    <source>
        <dbReference type="ARBA" id="ARBA00022679"/>
    </source>
</evidence>
<evidence type="ECO:0000256" key="5">
    <source>
        <dbReference type="ARBA" id="ARBA00022777"/>
    </source>
</evidence>
<dbReference type="Proteomes" id="UP001281761">
    <property type="component" value="Unassembled WGS sequence"/>
</dbReference>
<dbReference type="PANTHER" id="PTHR45637">
    <property type="entry name" value="FLIPPASE KINASE 1-RELATED"/>
    <property type="match status" value="1"/>
</dbReference>
<keyword evidence="5" id="KW-0418">Kinase</keyword>
<feature type="region of interest" description="Disordered" evidence="7">
    <location>
        <begin position="121"/>
        <end position="147"/>
    </location>
</feature>